<dbReference type="AlphaFoldDB" id="A0A5S5CYI9"/>
<dbReference type="Gene3D" id="1.10.10.10">
    <property type="entry name" value="Winged helix-like DNA-binding domain superfamily/Winged helix DNA-binding domain"/>
    <property type="match status" value="1"/>
</dbReference>
<dbReference type="InterPro" id="IPR036390">
    <property type="entry name" value="WH_DNA-bd_sf"/>
</dbReference>
<keyword evidence="6" id="KW-1185">Reference proteome</keyword>
<dbReference type="PRINTS" id="PR00778">
    <property type="entry name" value="HTHARSR"/>
</dbReference>
<sequence>MSEPDHAHPVDPERVAHARDRLPSRDEVSRLTSVLSLMADPTRARVLFALDMVEELCVGDLALALETNEDAVGYALRLLRTAGLVANRKQGRVVYYRLADGFPEPLRQHCLRQLIVLSEAPVADDDRPDPASDRS</sequence>
<dbReference type="Proteomes" id="UP000322499">
    <property type="component" value="Unassembled WGS sequence"/>
</dbReference>
<protein>
    <submittedName>
        <fullName evidence="5">DNA-binding transcriptional ArsR family regulator</fullName>
    </submittedName>
</protein>
<dbReference type="SMART" id="SM00418">
    <property type="entry name" value="HTH_ARSR"/>
    <property type="match status" value="1"/>
</dbReference>
<dbReference type="Pfam" id="PF01022">
    <property type="entry name" value="HTH_5"/>
    <property type="match status" value="1"/>
</dbReference>
<name>A0A5S5CYI9_9ACTN</name>
<evidence type="ECO:0000256" key="2">
    <source>
        <dbReference type="ARBA" id="ARBA00023125"/>
    </source>
</evidence>
<evidence type="ECO:0000313" key="5">
    <source>
        <dbReference type="EMBL" id="TYP88605.1"/>
    </source>
</evidence>
<evidence type="ECO:0000256" key="1">
    <source>
        <dbReference type="ARBA" id="ARBA00023015"/>
    </source>
</evidence>
<keyword evidence="3" id="KW-0804">Transcription</keyword>
<dbReference type="InterPro" id="IPR011991">
    <property type="entry name" value="ArsR-like_HTH"/>
</dbReference>
<accession>A0A5S5CYI9</accession>
<dbReference type="RefSeq" id="WP_166532712.1">
    <property type="nucleotide sequence ID" value="NZ_VNHW01000004.1"/>
</dbReference>
<evidence type="ECO:0000256" key="3">
    <source>
        <dbReference type="ARBA" id="ARBA00023163"/>
    </source>
</evidence>
<keyword evidence="2 5" id="KW-0238">DNA-binding</keyword>
<reference evidence="5 6" key="1">
    <citation type="submission" date="2019-07" db="EMBL/GenBank/DDBJ databases">
        <title>Genomic Encyclopedia of Archaeal and Bacterial Type Strains, Phase II (KMG-II): from individual species to whole genera.</title>
        <authorList>
            <person name="Goeker M."/>
        </authorList>
    </citation>
    <scope>NUCLEOTIDE SEQUENCE [LARGE SCALE GENOMIC DNA]</scope>
    <source>
        <strain evidence="5 6">DSM 46842</strain>
    </source>
</reference>
<dbReference type="InterPro" id="IPR036388">
    <property type="entry name" value="WH-like_DNA-bd_sf"/>
</dbReference>
<gene>
    <name evidence="5" type="ORF">BD833_104313</name>
</gene>
<dbReference type="GO" id="GO:0003700">
    <property type="term" value="F:DNA-binding transcription factor activity"/>
    <property type="evidence" value="ECO:0007669"/>
    <property type="project" value="InterPro"/>
</dbReference>
<dbReference type="InterPro" id="IPR001845">
    <property type="entry name" value="HTH_ArsR_DNA-bd_dom"/>
</dbReference>
<dbReference type="NCBIfam" id="NF033788">
    <property type="entry name" value="HTH_metalloreg"/>
    <property type="match status" value="1"/>
</dbReference>
<evidence type="ECO:0000313" key="6">
    <source>
        <dbReference type="Proteomes" id="UP000322499"/>
    </source>
</evidence>
<comment type="caution">
    <text evidence="5">The sequence shown here is derived from an EMBL/GenBank/DDBJ whole genome shotgun (WGS) entry which is preliminary data.</text>
</comment>
<dbReference type="GO" id="GO:0003677">
    <property type="term" value="F:DNA binding"/>
    <property type="evidence" value="ECO:0007669"/>
    <property type="project" value="UniProtKB-KW"/>
</dbReference>
<dbReference type="EMBL" id="VNHW01000004">
    <property type="protein sequence ID" value="TYP88605.1"/>
    <property type="molecule type" value="Genomic_DNA"/>
</dbReference>
<dbReference type="CDD" id="cd00090">
    <property type="entry name" value="HTH_ARSR"/>
    <property type="match status" value="1"/>
</dbReference>
<keyword evidence="1" id="KW-0805">Transcription regulation</keyword>
<dbReference type="PROSITE" id="PS50987">
    <property type="entry name" value="HTH_ARSR_2"/>
    <property type="match status" value="1"/>
</dbReference>
<dbReference type="SUPFAM" id="SSF46785">
    <property type="entry name" value="Winged helix' DNA-binding domain"/>
    <property type="match status" value="1"/>
</dbReference>
<proteinExistence type="predicted"/>
<dbReference type="InterPro" id="IPR051011">
    <property type="entry name" value="Metal_resp_trans_reg"/>
</dbReference>
<evidence type="ECO:0000259" key="4">
    <source>
        <dbReference type="PROSITE" id="PS50987"/>
    </source>
</evidence>
<organism evidence="5 6">
    <name type="scientific">Blastococcus xanthinilyticus</name>
    <dbReference type="NCBI Taxonomy" id="1564164"/>
    <lineage>
        <taxon>Bacteria</taxon>
        <taxon>Bacillati</taxon>
        <taxon>Actinomycetota</taxon>
        <taxon>Actinomycetes</taxon>
        <taxon>Geodermatophilales</taxon>
        <taxon>Geodermatophilaceae</taxon>
        <taxon>Blastococcus</taxon>
    </lineage>
</organism>
<dbReference type="PANTHER" id="PTHR43132:SF6">
    <property type="entry name" value="HTH-TYPE TRANSCRIPTIONAL REPRESSOR CZRA"/>
    <property type="match status" value="1"/>
</dbReference>
<feature type="domain" description="HTH arsR-type" evidence="4">
    <location>
        <begin position="23"/>
        <end position="118"/>
    </location>
</feature>
<dbReference type="PANTHER" id="PTHR43132">
    <property type="entry name" value="ARSENICAL RESISTANCE OPERON REPRESSOR ARSR-RELATED"/>
    <property type="match status" value="1"/>
</dbReference>